<evidence type="ECO:0000259" key="3">
    <source>
        <dbReference type="Pfam" id="PF17806"/>
    </source>
</evidence>
<dbReference type="PIRSF" id="PIRSF037495">
    <property type="entry name" value="Opine_OX_OoxA/HcnB"/>
    <property type="match status" value="1"/>
</dbReference>
<sequence>MMPMLKRISTLHALDAFYDLAIVGAGPAGMSAATEASAAGANVVVFDENPAAGGQIYRGIEHNTTARRPFLGTDYWRGKELLNSFITSGVSYVPQALVWSVEPQDSDSSNSVDLRVSVGGKSGIVKARRVIFATGAMERPMPLRGWTLPGVMSIGAAQIALKASGLLPTGNVVLAGTGPLLYMFAAQLLQAGGKVSALLDTTPGANYTKASSRLISFLFSPYALKGLSLLLKVRKSVPVYSGVTDIAIEGKGEAEAICFFAKGKTHRLSVDSVFLHQGVIPNNNLANASGCALVWNDGQKCFQPQLASNGRSSVATIYIAGDGSGIGGALVAEQSGRIAALAACQDIFPELATSLASKIAKLQGQVRRVERGRSFIDALYLPSQAFRAPADRDTIVCRCEEVTAGAIRDAAACKIAGPNQLKTMFRCGMGPCQGRMCSSTVTDILAEVQDRAPQTVGFYRLRAPVKPVPLGEIAALPQTPDAVFAVNGEQPENSPTI</sequence>
<dbReference type="Pfam" id="PF07992">
    <property type="entry name" value="Pyr_redox_2"/>
    <property type="match status" value="1"/>
</dbReference>
<dbReference type="InterPro" id="IPR023753">
    <property type="entry name" value="FAD/NAD-binding_dom"/>
</dbReference>
<accession>A0A256G9F0</accession>
<evidence type="ECO:0000313" key="5">
    <source>
        <dbReference type="Proteomes" id="UP000216188"/>
    </source>
</evidence>
<dbReference type="AlphaFoldDB" id="A0A256G9F0"/>
<dbReference type="Gene3D" id="3.50.50.60">
    <property type="entry name" value="FAD/NAD(P)-binding domain"/>
    <property type="match status" value="2"/>
</dbReference>
<proteinExistence type="predicted"/>
<dbReference type="InterPro" id="IPR041117">
    <property type="entry name" value="SoxA_A3"/>
</dbReference>
<evidence type="ECO:0000313" key="4">
    <source>
        <dbReference type="EMBL" id="OYR23752.1"/>
    </source>
</evidence>
<comment type="caution">
    <text evidence="4">The sequence shown here is derived from an EMBL/GenBank/DDBJ whole genome shotgun (WGS) entry which is preliminary data.</text>
</comment>
<dbReference type="Gene3D" id="1.10.10.1100">
    <property type="entry name" value="BFD-like [2Fe-2S]-binding domain"/>
    <property type="match status" value="1"/>
</dbReference>
<keyword evidence="1" id="KW-0560">Oxidoreductase</keyword>
<dbReference type="PRINTS" id="PR00411">
    <property type="entry name" value="PNDRDTASEI"/>
</dbReference>
<dbReference type="SUPFAM" id="SSF51905">
    <property type="entry name" value="FAD/NAD(P)-binding domain"/>
    <property type="match status" value="1"/>
</dbReference>
<dbReference type="STRING" id="419475.A8A54_18760"/>
<dbReference type="RefSeq" id="WP_094543993.1">
    <property type="nucleotide sequence ID" value="NZ_JBHEEM010000029.1"/>
</dbReference>
<dbReference type="InterPro" id="IPR017224">
    <property type="entry name" value="Opine_Oxase_asu/HCN_bsu"/>
</dbReference>
<dbReference type="Proteomes" id="UP000216188">
    <property type="component" value="Unassembled WGS sequence"/>
</dbReference>
<evidence type="ECO:0000259" key="2">
    <source>
        <dbReference type="Pfam" id="PF07992"/>
    </source>
</evidence>
<keyword evidence="5" id="KW-1185">Reference proteome</keyword>
<dbReference type="CDD" id="cd19946">
    <property type="entry name" value="GlpA-like_Fer2_BFD-like"/>
    <property type="match status" value="1"/>
</dbReference>
<dbReference type="GO" id="GO:0016491">
    <property type="term" value="F:oxidoreductase activity"/>
    <property type="evidence" value="ECO:0007669"/>
    <property type="project" value="UniProtKB-KW"/>
</dbReference>
<dbReference type="InterPro" id="IPR041854">
    <property type="entry name" value="BFD-like_2Fe2S-bd_dom_sf"/>
</dbReference>
<dbReference type="InterPro" id="IPR051691">
    <property type="entry name" value="Metab_Enz_Cyan_OpOx_G3PDH"/>
</dbReference>
<organism evidence="4 5">
    <name type="scientific">Brucella pseudogrignonensis</name>
    <dbReference type="NCBI Taxonomy" id="419475"/>
    <lineage>
        <taxon>Bacteria</taxon>
        <taxon>Pseudomonadati</taxon>
        <taxon>Pseudomonadota</taxon>
        <taxon>Alphaproteobacteria</taxon>
        <taxon>Hyphomicrobiales</taxon>
        <taxon>Brucellaceae</taxon>
        <taxon>Brucella/Ochrobactrum group</taxon>
        <taxon>Brucella</taxon>
    </lineage>
</organism>
<dbReference type="PRINTS" id="PR00368">
    <property type="entry name" value="FADPNR"/>
</dbReference>
<dbReference type="PANTHER" id="PTHR42949:SF3">
    <property type="entry name" value="ANAEROBIC GLYCEROL-3-PHOSPHATE DEHYDROGENASE SUBUNIT B"/>
    <property type="match status" value="1"/>
</dbReference>
<reference evidence="4 5" key="1">
    <citation type="submission" date="2017-07" db="EMBL/GenBank/DDBJ databases">
        <title>Phylogenetic study on the rhizospheric bacterium Ochrobactrum sp. A44.</title>
        <authorList>
            <person name="Krzyzanowska D.M."/>
            <person name="Ossowicki A."/>
            <person name="Rajewska M."/>
            <person name="Maciag T."/>
            <person name="Kaczynski Z."/>
            <person name="Czerwicka M."/>
            <person name="Jafra S."/>
        </authorList>
    </citation>
    <scope>NUCLEOTIDE SEQUENCE [LARGE SCALE GENOMIC DNA]</scope>
    <source>
        <strain evidence="4 5">CCUG 30717</strain>
    </source>
</reference>
<dbReference type="InterPro" id="IPR036188">
    <property type="entry name" value="FAD/NAD-bd_sf"/>
</dbReference>
<dbReference type="Pfam" id="PF17806">
    <property type="entry name" value="SO_alpha_A3"/>
    <property type="match status" value="1"/>
</dbReference>
<dbReference type="PANTHER" id="PTHR42949">
    <property type="entry name" value="ANAEROBIC GLYCEROL-3-PHOSPHATE DEHYDROGENASE SUBUNIT B"/>
    <property type="match status" value="1"/>
</dbReference>
<dbReference type="EMBL" id="NNRM01000038">
    <property type="protein sequence ID" value="OYR23752.1"/>
    <property type="molecule type" value="Genomic_DNA"/>
</dbReference>
<feature type="domain" description="SoxA A3" evidence="3">
    <location>
        <begin position="396"/>
        <end position="475"/>
    </location>
</feature>
<protein>
    <submittedName>
        <fullName evidence="4">Pyridine nucleotide-disulfide oxidoreductase family protein</fullName>
    </submittedName>
</protein>
<feature type="domain" description="FAD/NAD(P)-binding" evidence="2">
    <location>
        <begin position="18"/>
        <end position="336"/>
    </location>
</feature>
<evidence type="ECO:0000256" key="1">
    <source>
        <dbReference type="ARBA" id="ARBA00023002"/>
    </source>
</evidence>
<name>A0A256G9F0_9HYPH</name>
<gene>
    <name evidence="4" type="ORF">CEV34_3354</name>
</gene>